<dbReference type="SUPFAM" id="SSF52743">
    <property type="entry name" value="Subtilisin-like"/>
    <property type="match status" value="1"/>
</dbReference>
<keyword evidence="5" id="KW-0720">Serine protease</keyword>
<protein>
    <recommendedName>
        <fullName evidence="12">Peptidase S8/S53 domain-containing protein</fullName>
    </recommendedName>
</protein>
<dbReference type="PANTHER" id="PTHR43806">
    <property type="entry name" value="PEPTIDASE S8"/>
    <property type="match status" value="1"/>
</dbReference>
<dbReference type="OrthoDB" id="206201at2759"/>
<dbReference type="Pfam" id="PF05922">
    <property type="entry name" value="Inhibitor_I9"/>
    <property type="match status" value="1"/>
</dbReference>
<dbReference type="HOGENOM" id="CLU_011263_1_0_1"/>
<reference evidence="10 11" key="1">
    <citation type="journal article" date="2015" name="Genome Announc.">
        <title>Draft Genome Sequence and Gene Annotation of the Entomopathogenic Fungus Verticillium hemipterigenum.</title>
        <authorList>
            <person name="Horn F."/>
            <person name="Habel A."/>
            <person name="Scharf D.H."/>
            <person name="Dworschak J."/>
            <person name="Brakhage A.A."/>
            <person name="Guthke R."/>
            <person name="Hertweck C."/>
            <person name="Linde J."/>
        </authorList>
    </citation>
    <scope>NUCLEOTIDE SEQUENCE [LARGE SCALE GENOMIC DNA]</scope>
</reference>
<sequence length="325" mass="35017">MRMSTLAAAVLPAAVLANRVAPLNMRNTAIKGEYIVQLFDEASLTSDDGAMKILKEEPRYTWKSAINGFSATMDEQTLEAMRQHPDVKQITENGMVHAAGWAIPGTEGPIVHQSPNPANDWLKQDKPVWGLARSSNKAPKGTVYEYHKSQGEGICAWVLDTGIDAKHPEFEGRAENVLNMIKKEENTDLNNHGTHCAGTIGSKTYGIAKKVLLKSIKVLGANASGPDDGIVEAINWMLENLPKRDDCKGGHVVNMSFTADNIHPAMKEGCAKLVKAGWPVAVASGNSNRDASKDSPGDEPLVCTAAATDAVSFLVSGRTTYYALF</sequence>
<dbReference type="PANTHER" id="PTHR43806:SF58">
    <property type="entry name" value="ALKALINE PROTEASE 1-RELATED"/>
    <property type="match status" value="1"/>
</dbReference>
<feature type="domain" description="Peptidase S8/S53" evidence="8">
    <location>
        <begin position="156"/>
        <end position="309"/>
    </location>
</feature>
<evidence type="ECO:0000256" key="5">
    <source>
        <dbReference type="ARBA" id="ARBA00022825"/>
    </source>
</evidence>
<dbReference type="InterPro" id="IPR036852">
    <property type="entry name" value="Peptidase_S8/S53_dom_sf"/>
</dbReference>
<dbReference type="Pfam" id="PF00082">
    <property type="entry name" value="Peptidase_S8"/>
    <property type="match status" value="1"/>
</dbReference>
<dbReference type="InterPro" id="IPR015500">
    <property type="entry name" value="Peptidase_S8_subtilisin-rel"/>
</dbReference>
<keyword evidence="4" id="KW-0378">Hydrolase</keyword>
<dbReference type="InterPro" id="IPR050131">
    <property type="entry name" value="Peptidase_S8_subtilisin-like"/>
</dbReference>
<keyword evidence="3 7" id="KW-0732">Signal</keyword>
<dbReference type="PROSITE" id="PS00137">
    <property type="entry name" value="SUBTILASE_HIS"/>
    <property type="match status" value="1"/>
</dbReference>
<dbReference type="PROSITE" id="PS00136">
    <property type="entry name" value="SUBTILASE_ASP"/>
    <property type="match status" value="1"/>
</dbReference>
<dbReference type="InterPro" id="IPR010259">
    <property type="entry name" value="S8pro/Inhibitor_I9"/>
</dbReference>
<evidence type="ECO:0000256" key="3">
    <source>
        <dbReference type="ARBA" id="ARBA00022729"/>
    </source>
</evidence>
<evidence type="ECO:0000313" key="11">
    <source>
        <dbReference type="Proteomes" id="UP000039046"/>
    </source>
</evidence>
<dbReference type="InterPro" id="IPR037045">
    <property type="entry name" value="S8pro/Inhibitor_I9_sf"/>
</dbReference>
<evidence type="ECO:0000256" key="4">
    <source>
        <dbReference type="ARBA" id="ARBA00022801"/>
    </source>
</evidence>
<name>A0A0A1TPP2_9HYPO</name>
<dbReference type="Gene3D" id="3.30.70.80">
    <property type="entry name" value="Peptidase S8 propeptide/proteinase inhibitor I9"/>
    <property type="match status" value="1"/>
</dbReference>
<dbReference type="InterPro" id="IPR022398">
    <property type="entry name" value="Peptidase_S8_His-AS"/>
</dbReference>
<gene>
    <name evidence="10" type="ORF">VHEMI09226</name>
</gene>
<keyword evidence="11" id="KW-1185">Reference proteome</keyword>
<dbReference type="Proteomes" id="UP000039046">
    <property type="component" value="Unassembled WGS sequence"/>
</dbReference>
<feature type="signal peptide" evidence="7">
    <location>
        <begin position="1"/>
        <end position="17"/>
    </location>
</feature>
<dbReference type="InterPro" id="IPR000209">
    <property type="entry name" value="Peptidase_S8/S53_dom"/>
</dbReference>
<dbReference type="SUPFAM" id="SSF54897">
    <property type="entry name" value="Protease propeptides/inhibitors"/>
    <property type="match status" value="1"/>
</dbReference>
<evidence type="ECO:0000313" key="10">
    <source>
        <dbReference type="EMBL" id="CEJ93650.1"/>
    </source>
</evidence>
<evidence type="ECO:0000259" key="8">
    <source>
        <dbReference type="Pfam" id="PF00082"/>
    </source>
</evidence>
<keyword evidence="2" id="KW-0645">Protease</keyword>
<dbReference type="GO" id="GO:0004252">
    <property type="term" value="F:serine-type endopeptidase activity"/>
    <property type="evidence" value="ECO:0007669"/>
    <property type="project" value="InterPro"/>
</dbReference>
<dbReference type="PROSITE" id="PS51892">
    <property type="entry name" value="SUBTILASE"/>
    <property type="match status" value="1"/>
</dbReference>
<dbReference type="GO" id="GO:0005576">
    <property type="term" value="C:extracellular region"/>
    <property type="evidence" value="ECO:0007669"/>
    <property type="project" value="UniProtKB-ARBA"/>
</dbReference>
<evidence type="ECO:0008006" key="12">
    <source>
        <dbReference type="Google" id="ProtNLM"/>
    </source>
</evidence>
<dbReference type="Gene3D" id="3.40.50.200">
    <property type="entry name" value="Peptidase S8/S53 domain"/>
    <property type="match status" value="1"/>
</dbReference>
<comment type="similarity">
    <text evidence="1 6">Belongs to the peptidase S8 family.</text>
</comment>
<proteinExistence type="inferred from homology"/>
<evidence type="ECO:0000256" key="6">
    <source>
        <dbReference type="PROSITE-ProRule" id="PRU01240"/>
    </source>
</evidence>
<dbReference type="AlphaFoldDB" id="A0A0A1TPP2"/>
<evidence type="ECO:0000256" key="7">
    <source>
        <dbReference type="SAM" id="SignalP"/>
    </source>
</evidence>
<evidence type="ECO:0000256" key="1">
    <source>
        <dbReference type="ARBA" id="ARBA00011073"/>
    </source>
</evidence>
<accession>A0A0A1TPP2</accession>
<feature type="chain" id="PRO_5001990256" description="Peptidase S8/S53 domain-containing protein" evidence="7">
    <location>
        <begin position="18"/>
        <end position="325"/>
    </location>
</feature>
<evidence type="ECO:0000259" key="9">
    <source>
        <dbReference type="Pfam" id="PF05922"/>
    </source>
</evidence>
<evidence type="ECO:0000256" key="2">
    <source>
        <dbReference type="ARBA" id="ARBA00022670"/>
    </source>
</evidence>
<dbReference type="STRING" id="1531966.A0A0A1TPP2"/>
<comment type="caution">
    <text evidence="6">Lacks conserved residue(s) required for the propagation of feature annotation.</text>
</comment>
<dbReference type="InterPro" id="IPR023827">
    <property type="entry name" value="Peptidase_S8_Asp-AS"/>
</dbReference>
<dbReference type="GO" id="GO:0006508">
    <property type="term" value="P:proteolysis"/>
    <property type="evidence" value="ECO:0007669"/>
    <property type="project" value="UniProtKB-KW"/>
</dbReference>
<dbReference type="PRINTS" id="PR00723">
    <property type="entry name" value="SUBTILISIN"/>
</dbReference>
<dbReference type="EMBL" id="CDHN01000005">
    <property type="protein sequence ID" value="CEJ93650.1"/>
    <property type="molecule type" value="Genomic_DNA"/>
</dbReference>
<organism evidence="10 11">
    <name type="scientific">[Torrubiella] hemipterigena</name>
    <dbReference type="NCBI Taxonomy" id="1531966"/>
    <lineage>
        <taxon>Eukaryota</taxon>
        <taxon>Fungi</taxon>
        <taxon>Dikarya</taxon>
        <taxon>Ascomycota</taxon>
        <taxon>Pezizomycotina</taxon>
        <taxon>Sordariomycetes</taxon>
        <taxon>Hypocreomycetidae</taxon>
        <taxon>Hypocreales</taxon>
        <taxon>Clavicipitaceae</taxon>
        <taxon>Clavicipitaceae incertae sedis</taxon>
        <taxon>'Torrubiella' clade</taxon>
    </lineage>
</organism>
<feature type="domain" description="Inhibitor I9" evidence="9">
    <location>
        <begin position="55"/>
        <end position="98"/>
    </location>
</feature>